<dbReference type="InterPro" id="IPR041624">
    <property type="entry name" value="RGI_lyase"/>
</dbReference>
<feature type="domain" description="Dockerin" evidence="2">
    <location>
        <begin position="984"/>
        <end position="1047"/>
    </location>
</feature>
<dbReference type="CDD" id="cd08547">
    <property type="entry name" value="Type_II_cohesin"/>
    <property type="match status" value="1"/>
</dbReference>
<dbReference type="Pfam" id="PF21348">
    <property type="entry name" value="RGL11_C"/>
    <property type="match status" value="2"/>
</dbReference>
<dbReference type="InterPro" id="IPR016134">
    <property type="entry name" value="Dockerin_dom"/>
</dbReference>
<dbReference type="GO" id="GO:0000272">
    <property type="term" value="P:polysaccharide catabolic process"/>
    <property type="evidence" value="ECO:0007669"/>
    <property type="project" value="InterPro"/>
</dbReference>
<dbReference type="Gene3D" id="2.60.40.680">
    <property type="match status" value="1"/>
</dbReference>
<dbReference type="InterPro" id="IPR013783">
    <property type="entry name" value="Ig-like_fold"/>
</dbReference>
<dbReference type="Gene3D" id="1.10.1330.10">
    <property type="entry name" value="Dockerin domain"/>
    <property type="match status" value="1"/>
</dbReference>
<dbReference type="InterPro" id="IPR034641">
    <property type="entry name" value="RGL11"/>
</dbReference>
<sequence length="1047" mass="113139">MGWYSAKALRKVWTATTGLALLLGTTLHASASDLPNHVAAKSSSGVQLEYLDRGLVAAATSQGVFLSWRLLGNEVTGYSATGMTGTNFNIYRDGVQIATVEDSTNYSDTAGTAASLYYVAAVVDGKETEQSEAIAPWSNAYYNLPLQKPADGITPVGEAYTYAATDMSVGDVDGDGQYEYFVKWDPSNSKDVSQKGYTGNVYIDAYRFDGKLLYRIDLGVNIRAGAHYTEFMVYDFDGDGKAELMFKTAPGTKINKYDAQGARLSEQYITMPDDDLAAGYSHSDDYRVSRQGYFNHVVDMFMDWHNHAEVINGNWPATLEESFGIAKQYNYPLSRLDAEALANYFMDVYAPGRSANNKLREFEGFILKGPEYLTVFEGETGTELETIHYKPGRTDDGLLWGDYAMGRIEPGNRVDRFLAGVAYLDGAKPYAVFARGYYTRTTLVSYEWDGDHLQEHWFVDSGFAPMSNPFNDSPHGKLGTDPLLGSLNTQGAHSLSTADVDGDGKQEIVYGSSTIDHDGTLLYSSSAELPAGSANPGVIAGLGHGDALHVTDIDPDRPGLEIFMVHEGATYAPYGYALRDAETGEVIYGEYTGKDTGRGMVGDVDPAHKGLETWAVGLWTASGTRISTTAPGTNMNIKWAADMTTQLVNGSGNSTPSIDDWKRGRLLTATDTRTNNGTKGNPSLVADIFGDWREELLLRTADSSSIRIFISTEVTNRKLYTLMHDAQYRTGIAWQNTTYNQPAYPSFYFASDTSFAHVPIPNFWTPRVDNDGTSGGFINGPGASEIGDSFSVFYGLAEPPTDIVAQDVTITYDANSLELVGSPTALDESRITLVDSKIDTPGAVRILGVHLGEQALHAAGELIKLTFKVKDTAPAGISNIAISKLHVASSTGAESELQGETHGVEIGVDKGALTALIANAQHQHDTAVEGNRIGQYPIGSKADLQAAINLAKTVSAAASSTQAQIAQAALDLNAALQTFLDLVIEKVEGDYNNDNATSVGDLALMAKAYGKTSADSDWSIVKAFDLNKDNIIDIQDLVVLAKLILNW</sequence>
<dbReference type="GO" id="GO:0030246">
    <property type="term" value="F:carbohydrate binding"/>
    <property type="evidence" value="ECO:0007669"/>
    <property type="project" value="InterPro"/>
</dbReference>
<dbReference type="PANTHER" id="PTHR43118">
    <property type="entry name" value="RHAMNOGALACTURONAN LYASE (EUROFUNG)"/>
    <property type="match status" value="1"/>
</dbReference>
<dbReference type="InterPro" id="IPR049366">
    <property type="entry name" value="RGL11_C"/>
</dbReference>
<dbReference type="InterPro" id="IPR002102">
    <property type="entry name" value="Cohesin_dom"/>
</dbReference>
<keyword evidence="1" id="KW-0732">Signal</keyword>
<evidence type="ECO:0000256" key="1">
    <source>
        <dbReference type="SAM" id="SignalP"/>
    </source>
</evidence>
<dbReference type="CDD" id="cd10318">
    <property type="entry name" value="RGL11"/>
    <property type="match status" value="1"/>
</dbReference>
<dbReference type="EMBL" id="JACHXW010000019">
    <property type="protein sequence ID" value="MBB3154800.1"/>
    <property type="molecule type" value="Genomic_DNA"/>
</dbReference>
<dbReference type="RefSeq" id="WP_183568896.1">
    <property type="nucleotide sequence ID" value="NZ_CBCSLB010000019.1"/>
</dbReference>
<protein>
    <recommendedName>
        <fullName evidence="2">Dockerin domain-containing protein</fullName>
    </recommendedName>
</protein>
<keyword evidence="4" id="KW-1185">Reference proteome</keyword>
<organism evidence="3 4">
    <name type="scientific">Paenibacillus endophyticus</name>
    <dbReference type="NCBI Taxonomy" id="1294268"/>
    <lineage>
        <taxon>Bacteria</taxon>
        <taxon>Bacillati</taxon>
        <taxon>Bacillota</taxon>
        <taxon>Bacilli</taxon>
        <taxon>Bacillales</taxon>
        <taxon>Paenibacillaceae</taxon>
        <taxon>Paenibacillus</taxon>
    </lineage>
</organism>
<reference evidence="3 4" key="1">
    <citation type="submission" date="2020-08" db="EMBL/GenBank/DDBJ databases">
        <title>Genomic Encyclopedia of Type Strains, Phase III (KMG-III): the genomes of soil and plant-associated and newly described type strains.</title>
        <authorList>
            <person name="Whitman W."/>
        </authorList>
    </citation>
    <scope>NUCLEOTIDE SEQUENCE [LARGE SCALE GENOMIC DNA]</scope>
    <source>
        <strain evidence="3 4">CECT 8234</strain>
    </source>
</reference>
<dbReference type="Pfam" id="PF00963">
    <property type="entry name" value="Cohesin"/>
    <property type="match status" value="1"/>
</dbReference>
<dbReference type="SUPFAM" id="SSF69318">
    <property type="entry name" value="Integrin alpha N-terminal domain"/>
    <property type="match status" value="1"/>
</dbReference>
<dbReference type="PANTHER" id="PTHR43118:SF1">
    <property type="entry name" value="RHAMNOGALACTURONAN LYASE (EUROFUNG)"/>
    <property type="match status" value="1"/>
</dbReference>
<dbReference type="InterPro" id="IPR036439">
    <property type="entry name" value="Dockerin_dom_sf"/>
</dbReference>
<dbReference type="InterPro" id="IPR028994">
    <property type="entry name" value="Integrin_alpha_N"/>
</dbReference>
<evidence type="ECO:0000313" key="3">
    <source>
        <dbReference type="EMBL" id="MBB3154800.1"/>
    </source>
</evidence>
<proteinExistence type="predicted"/>
<dbReference type="PROSITE" id="PS00018">
    <property type="entry name" value="EF_HAND_1"/>
    <property type="match status" value="1"/>
</dbReference>
<name>A0A7W5CCP9_9BACL</name>
<feature type="signal peptide" evidence="1">
    <location>
        <begin position="1"/>
        <end position="31"/>
    </location>
</feature>
<gene>
    <name evidence="3" type="ORF">FHS16_004882</name>
</gene>
<evidence type="ECO:0000313" key="4">
    <source>
        <dbReference type="Proteomes" id="UP000518605"/>
    </source>
</evidence>
<dbReference type="PROSITE" id="PS51766">
    <property type="entry name" value="DOCKERIN"/>
    <property type="match status" value="1"/>
</dbReference>
<dbReference type="AlphaFoldDB" id="A0A7W5CCP9"/>
<dbReference type="Proteomes" id="UP000518605">
    <property type="component" value="Unassembled WGS sequence"/>
</dbReference>
<accession>A0A7W5CCP9</accession>
<comment type="caution">
    <text evidence="3">The sequence shown here is derived from an EMBL/GenBank/DDBJ whole genome shotgun (WGS) entry which is preliminary data.</text>
</comment>
<dbReference type="Gene3D" id="1.20.1270.90">
    <property type="entry name" value="AF1782-like"/>
    <property type="match status" value="1"/>
</dbReference>
<feature type="chain" id="PRO_5031104014" description="Dockerin domain-containing protein" evidence="1">
    <location>
        <begin position="32"/>
        <end position="1047"/>
    </location>
</feature>
<dbReference type="Gene3D" id="2.60.40.10">
    <property type="entry name" value="Immunoglobulins"/>
    <property type="match status" value="1"/>
</dbReference>
<evidence type="ECO:0000259" key="2">
    <source>
        <dbReference type="PROSITE" id="PS51766"/>
    </source>
</evidence>
<dbReference type="SUPFAM" id="SSF49384">
    <property type="entry name" value="Carbohydrate-binding domain"/>
    <property type="match status" value="1"/>
</dbReference>
<dbReference type="Pfam" id="PF18370">
    <property type="entry name" value="RGI_lyase"/>
    <property type="match status" value="1"/>
</dbReference>
<dbReference type="InterPro" id="IPR008965">
    <property type="entry name" value="CBM2/CBM3_carb-bd_dom_sf"/>
</dbReference>
<dbReference type="CDD" id="cd14254">
    <property type="entry name" value="Dockerin_II"/>
    <property type="match status" value="1"/>
</dbReference>
<dbReference type="InterPro" id="IPR018247">
    <property type="entry name" value="EF_Hand_1_Ca_BS"/>
</dbReference>
<dbReference type="SUPFAM" id="SSF63446">
    <property type="entry name" value="Type I dockerin domain"/>
    <property type="match status" value="1"/>
</dbReference>